<dbReference type="EMBL" id="BAAAFO010000002">
    <property type="protein sequence ID" value="GAA0248331.1"/>
    <property type="molecule type" value="Genomic_DNA"/>
</dbReference>
<dbReference type="Proteomes" id="UP001500657">
    <property type="component" value="Unassembled WGS sequence"/>
</dbReference>
<comment type="caution">
    <text evidence="2">The sequence shown here is derived from an EMBL/GenBank/DDBJ whole genome shotgun (WGS) entry which is preliminary data.</text>
</comment>
<sequence>MRTPSFVRAIAVGALFAMLCPMAANAVDAAPAPPPIRLYDAPGAPPFTVVEGRGANAPVDANGNFVIGPDYVPALELAVRPGVPQGTVQQFVMDSKDSTFYPGIGRDVFGSVDPANPKTLIVATHAAPYRRTITVYIPQQYRRGTAAPFIVTHDGPAFGSPDLMLPHVLDNLIAKKRVPVMIAVMIQNGGGDAQGSERGLEYDTLSGKFAEFIQAEVLPQVEQRYRVTLTNDPDGRAAMGCSSGAAAAFTMAWYHPQWYRRVISYSGTFVNQQWPFNPQTPDGAWGYHGGEGLIATSATKPIRLWMDVGDRDLFNPNVMRDGMHDWVAANHRMATVLKDKGYAYQYVFARNSGHCERKVREQTLPAALEWVWRGYAR</sequence>
<protein>
    <submittedName>
        <fullName evidence="2">Alpha/beta hydrolase-fold protein</fullName>
    </submittedName>
</protein>
<name>A0ABN0UF86_9GAMM</name>
<keyword evidence="2" id="KW-0378">Hydrolase</keyword>
<proteinExistence type="predicted"/>
<dbReference type="Gene3D" id="3.40.50.1820">
    <property type="entry name" value="alpha/beta hydrolase"/>
    <property type="match status" value="1"/>
</dbReference>
<feature type="chain" id="PRO_5045115904" evidence="1">
    <location>
        <begin position="27"/>
        <end position="377"/>
    </location>
</feature>
<dbReference type="PANTHER" id="PTHR48098">
    <property type="entry name" value="ENTEROCHELIN ESTERASE-RELATED"/>
    <property type="match status" value="1"/>
</dbReference>
<dbReference type="InterPro" id="IPR029058">
    <property type="entry name" value="AB_hydrolase_fold"/>
</dbReference>
<evidence type="ECO:0000256" key="1">
    <source>
        <dbReference type="SAM" id="SignalP"/>
    </source>
</evidence>
<reference evidence="2 3" key="1">
    <citation type="journal article" date="2019" name="Int. J. Syst. Evol. Microbiol.">
        <title>The Global Catalogue of Microorganisms (GCM) 10K type strain sequencing project: providing services to taxonomists for standard genome sequencing and annotation.</title>
        <authorList>
            <consortium name="The Broad Institute Genomics Platform"/>
            <consortium name="The Broad Institute Genome Sequencing Center for Infectious Disease"/>
            <person name="Wu L."/>
            <person name="Ma J."/>
        </authorList>
    </citation>
    <scope>NUCLEOTIDE SEQUENCE [LARGE SCALE GENOMIC DNA]</scope>
    <source>
        <strain evidence="2 3">JCM 16242</strain>
    </source>
</reference>
<dbReference type="PANTHER" id="PTHR48098:SF3">
    <property type="entry name" value="IRON(III) ENTEROBACTIN ESTERASE"/>
    <property type="match status" value="1"/>
</dbReference>
<dbReference type="InterPro" id="IPR050583">
    <property type="entry name" value="Mycobacterial_A85_antigen"/>
</dbReference>
<gene>
    <name evidence="2" type="ORF">GCM10009126_12300</name>
</gene>
<dbReference type="GO" id="GO:0016787">
    <property type="term" value="F:hydrolase activity"/>
    <property type="evidence" value="ECO:0007669"/>
    <property type="project" value="UniProtKB-KW"/>
</dbReference>
<evidence type="ECO:0000313" key="2">
    <source>
        <dbReference type="EMBL" id="GAA0248331.1"/>
    </source>
</evidence>
<keyword evidence="1" id="KW-0732">Signal</keyword>
<accession>A0ABN0UF86</accession>
<dbReference type="InterPro" id="IPR000801">
    <property type="entry name" value="Esterase-like"/>
</dbReference>
<evidence type="ECO:0000313" key="3">
    <source>
        <dbReference type="Proteomes" id="UP001500657"/>
    </source>
</evidence>
<dbReference type="Pfam" id="PF00756">
    <property type="entry name" value="Esterase"/>
    <property type="match status" value="1"/>
</dbReference>
<feature type="signal peptide" evidence="1">
    <location>
        <begin position="1"/>
        <end position="26"/>
    </location>
</feature>
<keyword evidence="3" id="KW-1185">Reference proteome</keyword>
<dbReference type="RefSeq" id="WP_343881269.1">
    <property type="nucleotide sequence ID" value="NZ_BAAAFO010000002.1"/>
</dbReference>
<organism evidence="2 3">
    <name type="scientific">Rhodanobacter caeni</name>
    <dbReference type="NCBI Taxonomy" id="657654"/>
    <lineage>
        <taxon>Bacteria</taxon>
        <taxon>Pseudomonadati</taxon>
        <taxon>Pseudomonadota</taxon>
        <taxon>Gammaproteobacteria</taxon>
        <taxon>Lysobacterales</taxon>
        <taxon>Rhodanobacteraceae</taxon>
        <taxon>Rhodanobacter</taxon>
    </lineage>
</organism>
<dbReference type="SUPFAM" id="SSF53474">
    <property type="entry name" value="alpha/beta-Hydrolases"/>
    <property type="match status" value="1"/>
</dbReference>